<sequence>MELRSNAYDDRFLILLTKIFENNKDHEGMELNFKKENKQSPKILSFAHPFADKYFMAKSDSRHCLVYTQ</sequence>
<keyword evidence="2" id="KW-1185">Reference proteome</keyword>
<name>A0A1J1J1C5_9DIPT</name>
<dbReference type="Proteomes" id="UP000183832">
    <property type="component" value="Unassembled WGS sequence"/>
</dbReference>
<evidence type="ECO:0000313" key="2">
    <source>
        <dbReference type="Proteomes" id="UP000183832"/>
    </source>
</evidence>
<organism evidence="1 2">
    <name type="scientific">Clunio marinus</name>
    <dbReference type="NCBI Taxonomy" id="568069"/>
    <lineage>
        <taxon>Eukaryota</taxon>
        <taxon>Metazoa</taxon>
        <taxon>Ecdysozoa</taxon>
        <taxon>Arthropoda</taxon>
        <taxon>Hexapoda</taxon>
        <taxon>Insecta</taxon>
        <taxon>Pterygota</taxon>
        <taxon>Neoptera</taxon>
        <taxon>Endopterygota</taxon>
        <taxon>Diptera</taxon>
        <taxon>Nematocera</taxon>
        <taxon>Chironomoidea</taxon>
        <taxon>Chironomidae</taxon>
        <taxon>Clunio</taxon>
    </lineage>
</organism>
<dbReference type="AlphaFoldDB" id="A0A1J1J1C5"/>
<gene>
    <name evidence="1" type="ORF">CLUMA_CG019378</name>
</gene>
<accession>A0A1J1J1C5</accession>
<protein>
    <submittedName>
        <fullName evidence="1">CLUMA_CG019378, isoform A</fullName>
    </submittedName>
</protein>
<reference evidence="1 2" key="1">
    <citation type="submission" date="2015-04" db="EMBL/GenBank/DDBJ databases">
        <authorList>
            <person name="Syromyatnikov M.Y."/>
            <person name="Popov V.N."/>
        </authorList>
    </citation>
    <scope>NUCLEOTIDE SEQUENCE [LARGE SCALE GENOMIC DNA]</scope>
</reference>
<evidence type="ECO:0000313" key="1">
    <source>
        <dbReference type="EMBL" id="CRL06245.1"/>
    </source>
</evidence>
<proteinExistence type="predicted"/>
<dbReference type="EMBL" id="CVRI01000066">
    <property type="protein sequence ID" value="CRL06245.1"/>
    <property type="molecule type" value="Genomic_DNA"/>
</dbReference>